<evidence type="ECO:0000256" key="8">
    <source>
        <dbReference type="PIRSR" id="PIRSR000463-1"/>
    </source>
</evidence>
<evidence type="ECO:0000256" key="2">
    <source>
        <dbReference type="ARBA" id="ARBA00002953"/>
    </source>
</evidence>
<dbReference type="SUPFAM" id="SSF51011">
    <property type="entry name" value="Glycosyl hydrolase domain"/>
    <property type="match status" value="1"/>
</dbReference>
<dbReference type="SUPFAM" id="SSF51445">
    <property type="entry name" value="(Trans)glycosidases"/>
    <property type="match status" value="1"/>
</dbReference>
<dbReference type="CDD" id="cd11321">
    <property type="entry name" value="AmyAc_bac_euk_BE"/>
    <property type="match status" value="1"/>
</dbReference>
<dbReference type="InterPro" id="IPR006047">
    <property type="entry name" value="GH13_cat_dom"/>
</dbReference>
<dbReference type="AlphaFoldDB" id="A0A1W2H8Z6"/>
<dbReference type="FunFam" id="3.20.20.80:FF:000001">
    <property type="entry name" value="1,4-alpha-glucan branching enzyme"/>
    <property type="match status" value="1"/>
</dbReference>
<evidence type="ECO:0000256" key="6">
    <source>
        <dbReference type="ARBA" id="ARBA00022679"/>
    </source>
</evidence>
<dbReference type="PANTHER" id="PTHR43651:SF3">
    <property type="entry name" value="1,4-ALPHA-GLUCAN-BRANCHING ENZYME"/>
    <property type="match status" value="1"/>
</dbReference>
<keyword evidence="11" id="KW-1185">Reference proteome</keyword>
<dbReference type="InterPro" id="IPR013783">
    <property type="entry name" value="Ig-like_fold"/>
</dbReference>
<evidence type="ECO:0000256" key="3">
    <source>
        <dbReference type="ARBA" id="ARBA00009000"/>
    </source>
</evidence>
<dbReference type="STRING" id="758820.SAMN00777080_3827"/>
<dbReference type="GO" id="GO:0003844">
    <property type="term" value="F:1,4-alpha-glucan branching enzyme activity"/>
    <property type="evidence" value="ECO:0007669"/>
    <property type="project" value="UniProtKB-EC"/>
</dbReference>
<dbReference type="Pfam" id="PF02806">
    <property type="entry name" value="Alpha-amylase_C"/>
    <property type="match status" value="1"/>
</dbReference>
<accession>A0A1W2H8Z6</accession>
<dbReference type="Gene3D" id="2.60.40.10">
    <property type="entry name" value="Immunoglobulins"/>
    <property type="match status" value="1"/>
</dbReference>
<keyword evidence="5" id="KW-0328">Glycosyltransferase</keyword>
<evidence type="ECO:0000259" key="9">
    <source>
        <dbReference type="SMART" id="SM00642"/>
    </source>
</evidence>
<keyword evidence="7" id="KW-0119">Carbohydrate metabolism</keyword>
<evidence type="ECO:0000313" key="11">
    <source>
        <dbReference type="Proteomes" id="UP000192333"/>
    </source>
</evidence>
<comment type="similarity">
    <text evidence="3">Belongs to the glycosyl hydrolase 13 family. GlgB subfamily.</text>
</comment>
<sequence length="671" mass="78770">MKNPTILPIVKDSPWLKDHSQEIFERYERFRSVLKLIEQDYGNLLEFARAHEYYGIHFDSFRNGWVYREWAPKAYNLFLMGDFNHWDRYSHPLKKDHRGDWEIFLPYEDYKNSFVHEGKVKVHVEGENGALDRIPSYIRRVVQDLSNHDFSGQLWFPEKSFSWTDQGFDASENLKQPLIYECHVGMAQEKEGVGTYLEFAENILPRIKAAGYNTIQMMAVMEHPYYGSFGYHVSNFFSPTSRFGTPEDLKFLVNKAHEMGISVIMDIVHSHAVKNVYEGLNEFDGSDHQYFHPGERGYHEGWDSKLFDYGKLKVMHFLLSNVRYWLEEFHFDGYRWDGVTSILYLHHGNVTFDNLEKYFKDGVDWDAVIYLQLANKLIHDFSQSAMSIAEEVSGMPGLCRKAQDGGIGFDFRLAMGIPDFWIKTLKHKPDEHWDMFEMWHELTNRPENERTIAYAESHDQALVGDKSIAFWLMDKEMYSSMSKLQSSLVVDRGVALHKMIRMITSSLGGEGYLNFMGNEFGHPEWVDFPRLGNNWSYQYARRQWSLVDTDHLRYHDLFEWDKAMIRLISEFQILASRQAMQLHLDPEKKILAFERGGFVFVFSWNISESIFGFEFKVPENGKYRIILNSDDKKFGGFGRIEGDPVYPTDKSGKIQIYLPNRTCLVFRKTSK</sequence>
<dbReference type="Gene3D" id="2.60.40.1180">
    <property type="entry name" value="Golgi alpha-mannosidase II"/>
    <property type="match status" value="1"/>
</dbReference>
<organism evidence="10 11">
    <name type="scientific">Aquiflexum balticum DSM 16537</name>
    <dbReference type="NCBI Taxonomy" id="758820"/>
    <lineage>
        <taxon>Bacteria</taxon>
        <taxon>Pseudomonadati</taxon>
        <taxon>Bacteroidota</taxon>
        <taxon>Cytophagia</taxon>
        <taxon>Cytophagales</taxon>
        <taxon>Cyclobacteriaceae</taxon>
        <taxon>Aquiflexum</taxon>
    </lineage>
</organism>
<reference evidence="11" key="1">
    <citation type="submission" date="2017-04" db="EMBL/GenBank/DDBJ databases">
        <authorList>
            <person name="Varghese N."/>
            <person name="Submissions S."/>
        </authorList>
    </citation>
    <scope>NUCLEOTIDE SEQUENCE [LARGE SCALE GENOMIC DNA]</scope>
    <source>
        <strain evidence="11">DSM 16537</strain>
    </source>
</reference>
<evidence type="ECO:0000256" key="4">
    <source>
        <dbReference type="ARBA" id="ARBA00012541"/>
    </source>
</evidence>
<dbReference type="InterPro" id="IPR006048">
    <property type="entry name" value="A-amylase/branching_C"/>
</dbReference>
<proteinExistence type="inferred from homology"/>
<dbReference type="PANTHER" id="PTHR43651">
    <property type="entry name" value="1,4-ALPHA-GLUCAN-BRANCHING ENZYME"/>
    <property type="match status" value="1"/>
</dbReference>
<dbReference type="InterPro" id="IPR004193">
    <property type="entry name" value="Glyco_hydro_13_N"/>
</dbReference>
<dbReference type="PIRSF" id="PIRSF000463">
    <property type="entry name" value="GlgB"/>
    <property type="match status" value="1"/>
</dbReference>
<evidence type="ECO:0000256" key="1">
    <source>
        <dbReference type="ARBA" id="ARBA00000826"/>
    </source>
</evidence>
<dbReference type="SUPFAM" id="SSF81296">
    <property type="entry name" value="E set domains"/>
    <property type="match status" value="1"/>
</dbReference>
<dbReference type="Pfam" id="PF02922">
    <property type="entry name" value="CBM_48"/>
    <property type="match status" value="1"/>
</dbReference>
<dbReference type="GO" id="GO:0005978">
    <property type="term" value="P:glycogen biosynthetic process"/>
    <property type="evidence" value="ECO:0007669"/>
    <property type="project" value="InterPro"/>
</dbReference>
<evidence type="ECO:0000256" key="7">
    <source>
        <dbReference type="ARBA" id="ARBA00023277"/>
    </source>
</evidence>
<protein>
    <recommendedName>
        <fullName evidence="4">1,4-alpha-glucan branching enzyme</fullName>
        <ecNumber evidence="4">2.4.1.18</ecNumber>
    </recommendedName>
</protein>
<feature type="active site" description="Proton donor" evidence="8">
    <location>
        <position position="390"/>
    </location>
</feature>
<evidence type="ECO:0000313" key="10">
    <source>
        <dbReference type="EMBL" id="SMD45182.1"/>
    </source>
</evidence>
<dbReference type="OrthoDB" id="9761875at2"/>
<dbReference type="GO" id="GO:0004553">
    <property type="term" value="F:hydrolase activity, hydrolyzing O-glycosyl compounds"/>
    <property type="evidence" value="ECO:0007669"/>
    <property type="project" value="InterPro"/>
</dbReference>
<dbReference type="CDD" id="cd02854">
    <property type="entry name" value="E_set_GBE_euk_N"/>
    <property type="match status" value="1"/>
</dbReference>
<dbReference type="Pfam" id="PF00128">
    <property type="entry name" value="Alpha-amylase"/>
    <property type="match status" value="1"/>
</dbReference>
<comment type="function">
    <text evidence="2">Catalyzes the formation of the alpha-1,6-glucosidic linkages in glycogen by scission of a 1,4-alpha-linked oligosaccharide from growing alpha-1,4-glucan chains and the subsequent attachment of the oligosaccharide to the alpha-1,6 position.</text>
</comment>
<dbReference type="SMART" id="SM00642">
    <property type="entry name" value="Aamy"/>
    <property type="match status" value="1"/>
</dbReference>
<dbReference type="InterPro" id="IPR014756">
    <property type="entry name" value="Ig_E-set"/>
</dbReference>
<comment type="catalytic activity">
    <reaction evidence="1">
        <text>Transfers a segment of a (1-&gt;4)-alpha-D-glucan chain to a primary hydroxy group in a similar glucan chain.</text>
        <dbReference type="EC" id="2.4.1.18"/>
    </reaction>
</comment>
<dbReference type="EC" id="2.4.1.18" evidence="4"/>
<dbReference type="GO" id="GO:0005737">
    <property type="term" value="C:cytoplasm"/>
    <property type="evidence" value="ECO:0007669"/>
    <property type="project" value="TreeGrafter"/>
</dbReference>
<dbReference type="InterPro" id="IPR013780">
    <property type="entry name" value="Glyco_hydro_b"/>
</dbReference>
<keyword evidence="6" id="KW-0808">Transferase</keyword>
<dbReference type="EMBL" id="LT838813">
    <property type="protein sequence ID" value="SMD45182.1"/>
    <property type="molecule type" value="Genomic_DNA"/>
</dbReference>
<dbReference type="GO" id="GO:0043169">
    <property type="term" value="F:cation binding"/>
    <property type="evidence" value="ECO:0007669"/>
    <property type="project" value="InterPro"/>
</dbReference>
<dbReference type="InterPro" id="IPR037439">
    <property type="entry name" value="Branching_enzy"/>
</dbReference>
<dbReference type="Gene3D" id="3.20.20.80">
    <property type="entry name" value="Glycosidases"/>
    <property type="match status" value="1"/>
</dbReference>
<name>A0A1W2H8Z6_9BACT</name>
<evidence type="ECO:0000256" key="5">
    <source>
        <dbReference type="ARBA" id="ARBA00022676"/>
    </source>
</evidence>
<feature type="domain" description="Glycosyl hydrolase family 13 catalytic" evidence="9">
    <location>
        <begin position="153"/>
        <end position="568"/>
    </location>
</feature>
<dbReference type="InterPro" id="IPR017853">
    <property type="entry name" value="GH"/>
</dbReference>
<dbReference type="RefSeq" id="WP_084121926.1">
    <property type="nucleotide sequence ID" value="NZ_LT838813.1"/>
</dbReference>
<feature type="active site" description="Nucleophile" evidence="8">
    <location>
        <position position="337"/>
    </location>
</feature>
<gene>
    <name evidence="10" type="ORF">SAMN00777080_3827</name>
</gene>
<dbReference type="Proteomes" id="UP000192333">
    <property type="component" value="Chromosome I"/>
</dbReference>